<feature type="region of interest" description="Disordered" evidence="8">
    <location>
        <begin position="96"/>
        <end position="137"/>
    </location>
</feature>
<dbReference type="SMART" id="SM01142">
    <property type="entry name" value="DSHCT"/>
    <property type="match status" value="1"/>
</dbReference>
<evidence type="ECO:0000256" key="3">
    <source>
        <dbReference type="ARBA" id="ARBA00022741"/>
    </source>
</evidence>
<dbReference type="InterPro" id="IPR050699">
    <property type="entry name" value="RNA-DNA_Helicase"/>
</dbReference>
<keyword evidence="5" id="KW-0347">Helicase</keyword>
<dbReference type="EMBL" id="BDRX01000102">
    <property type="protein sequence ID" value="GBF97557.1"/>
    <property type="molecule type" value="Genomic_DNA"/>
</dbReference>
<organism evidence="11 12">
    <name type="scientific">Raphidocelis subcapitata</name>
    <dbReference type="NCBI Taxonomy" id="307507"/>
    <lineage>
        <taxon>Eukaryota</taxon>
        <taxon>Viridiplantae</taxon>
        <taxon>Chlorophyta</taxon>
        <taxon>core chlorophytes</taxon>
        <taxon>Chlorophyceae</taxon>
        <taxon>CS clade</taxon>
        <taxon>Sphaeropleales</taxon>
        <taxon>Selenastraceae</taxon>
        <taxon>Raphidocelis</taxon>
    </lineage>
</organism>
<dbReference type="InterPro" id="IPR001650">
    <property type="entry name" value="Helicase_C-like"/>
</dbReference>
<dbReference type="InterPro" id="IPR027417">
    <property type="entry name" value="P-loop_NTPase"/>
</dbReference>
<dbReference type="CDD" id="cd18795">
    <property type="entry name" value="SF2_C_Ski2"/>
    <property type="match status" value="1"/>
</dbReference>
<feature type="compositionally biased region" description="Low complexity" evidence="8">
    <location>
        <begin position="353"/>
        <end position="373"/>
    </location>
</feature>
<name>A0A2V0PJR5_9CHLO</name>
<evidence type="ECO:0008006" key="13">
    <source>
        <dbReference type="Google" id="ProtNLM"/>
    </source>
</evidence>
<feature type="compositionally biased region" description="Acidic residues" evidence="8">
    <location>
        <begin position="408"/>
        <end position="417"/>
    </location>
</feature>
<keyword evidence="12" id="KW-1185">Reference proteome</keyword>
<protein>
    <recommendedName>
        <fullName evidence="13">Antiviral helicase</fullName>
    </recommendedName>
</protein>
<dbReference type="InterPro" id="IPR011545">
    <property type="entry name" value="DEAD/DEAH_box_helicase_dom"/>
</dbReference>
<dbReference type="InterPro" id="IPR014001">
    <property type="entry name" value="Helicase_ATP-bd"/>
</dbReference>
<dbReference type="Gene3D" id="1.10.3380.30">
    <property type="match status" value="2"/>
</dbReference>
<dbReference type="InParanoid" id="A0A2V0PJR5"/>
<dbReference type="SMART" id="SM00487">
    <property type="entry name" value="DEXDc"/>
    <property type="match status" value="1"/>
</dbReference>
<keyword evidence="4" id="KW-0378">Hydrolase</keyword>
<dbReference type="InterPro" id="IPR012961">
    <property type="entry name" value="Ski2/MTR4_C"/>
</dbReference>
<dbReference type="SUPFAM" id="SSF52540">
    <property type="entry name" value="P-loop containing nucleoside triphosphate hydrolases"/>
    <property type="match status" value="1"/>
</dbReference>
<feature type="domain" description="Helicase C-terminal" evidence="10">
    <location>
        <begin position="783"/>
        <end position="985"/>
    </location>
</feature>
<feature type="region of interest" description="Disordered" evidence="8">
    <location>
        <begin position="341"/>
        <end position="373"/>
    </location>
</feature>
<comment type="subcellular location">
    <subcellularLocation>
        <location evidence="1">Cytoplasm</location>
    </subcellularLocation>
</comment>
<dbReference type="Pfam" id="PF00270">
    <property type="entry name" value="DEAD"/>
    <property type="match status" value="1"/>
</dbReference>
<dbReference type="InterPro" id="IPR048392">
    <property type="entry name" value="MTR4-like_stalk"/>
</dbReference>
<dbReference type="OrthoDB" id="64767at2759"/>
<feature type="compositionally biased region" description="Low complexity" evidence="8">
    <location>
        <begin position="99"/>
        <end position="137"/>
    </location>
</feature>
<proteinExistence type="predicted"/>
<evidence type="ECO:0000259" key="9">
    <source>
        <dbReference type="PROSITE" id="PS51192"/>
    </source>
</evidence>
<sequence>MASVEFSLAHGRSDDPSILLGPAAGLPPAVQGPAFPLPPDGAFLDDIRRQCLRWDVNDCLPDVGRCGAVIETRFHRPQLWADCSLPETVVEPLLPPHAPFGDAAGPDAAAPRPGAAARPPAAAAAAAAAPDGPAADGPAAAAAAAAAQEIGSQEAHLARGWVNGAPGTLPALAGASGAAGAPIGALDAAALRQRVEARAPTSDSWRGFSVSMPFLPGGDSMDPKASAAAAAAAAEAAGGAWLAQLERGGGRPPARAAAPGLGRGAFGAWAMDEAVAALYDAEDVPPTSAAASPAKPPPAAAPPAVVPAPAPKLAGLSAAAKAARAGGAAIFEGLWMLGAEAEEEEEAAESEAADSASDAGGSDAAAADAAAAAAPAPPALEAAAAGGEERWRALRAGAAGAGGKVEMGEGDEGEGTDALDALLPGGGVTAGTAAASAKPAAAAAAAPGPRRRRGDLEFAVRGGVEDLPTAWTALKAKGLAMEHPFELDTFQKEAVVHLERGEQVFVAAHTSAGKTVVAEYAFALATAHCSRAVYTSPIKTISNQKFRDFSGTFEVGLLTGDVQIKPEAPCLIMTTEILRSMLYKGADVIRDVEFVVFDEVHYVNDQERGVVWEEVIIMLPPHVTIVMLSATVPNVMDFADWVGRTKGRVVYVSATSKRPVPLEHSVYFGGELYTVMRGDLFIPEGVRRASAAAKKRSDSAPSGGGRGGAAARPTGRGDAAGPNRGGGRGGGGGGGGGPGGGGGGGRGYGQRGGSADAARRQVQGFSRGGGPNSASGRAAERAQLAELLALLRGRDLLPAAVFAFSKRRCDAAADALGGLDLTTAAEKHASHVFVERCLSRLAEGDRKLPQISRLRELMRRGVAVHHAGLLPIAKEMVEMLFCQGYIKVLFCTETFAMGVNAPTRTVVFHSLRKHDGKGFRNLLPGEYTQMAGRAGRRGLDAVGTVVVAAWEEVPGEAELRSLLTGRGVSLESQFRLTYSMILNLLRVEDLKVEDMLRRSFAEFHAQRAQPERVAELEAGRHQLAAYASAEWPPCVLGCGRGEVERYAALCGRIDALAASVTDAVMASRAAHQALTPGRAVLLRQPGSGLTELALFVGAPDMASELFASPDDAFGPAIGKMARGGGGGGSFGGAGAAGAGGGGGGGAASPERRLWFLALHAGGPLDPPAATDGAKQAAAAASLDEEFAGFVLKGGRAASAAAALPGPLPRYGEAGGHSYMLLEAPARAVQGICRAKVRIEPAEVLGAGGRGLAAALRELRRIAAAAAAAGGDPETLDPRGDFKLTDLSLTQRLADWSAALSARAALRCHGCPGTAPQFALVRSEGALRRRVEALAHELSDASLQQLPEFHQRVQVLRDLGYVDPADDTVTLKGRAACEINSTQDELVSTEAVFRGLLAGLAPEEAVALMSALVFQEKSDVEPSLPPALAAARADLEALVRSLADAQAARGLPVAADEYLRAVVHPGLMEVVYEWARGTPFSEITALTDVMEGSIVRSVVRLDQCCRELMDAARVMGDTALFQKMQAASAAIKRDVVFAASLYVS</sequence>
<evidence type="ECO:0000256" key="8">
    <source>
        <dbReference type="SAM" id="MobiDB-lite"/>
    </source>
</evidence>
<dbReference type="GO" id="GO:0055087">
    <property type="term" value="C:Ski complex"/>
    <property type="evidence" value="ECO:0007669"/>
    <property type="project" value="TreeGrafter"/>
</dbReference>
<dbReference type="FunFam" id="3.40.50.300:FF:000354">
    <property type="entry name" value="ATP-dependent RNA helicase SKI2"/>
    <property type="match status" value="1"/>
</dbReference>
<reference evidence="11 12" key="1">
    <citation type="journal article" date="2018" name="Sci. Rep.">
        <title>Raphidocelis subcapitata (=Pseudokirchneriella subcapitata) provides an insight into genome evolution and environmental adaptations in the Sphaeropleales.</title>
        <authorList>
            <person name="Suzuki S."/>
            <person name="Yamaguchi H."/>
            <person name="Nakajima N."/>
            <person name="Kawachi M."/>
        </authorList>
    </citation>
    <scope>NUCLEOTIDE SEQUENCE [LARGE SCALE GENOMIC DNA]</scope>
    <source>
        <strain evidence="11 12">NIES-35</strain>
    </source>
</reference>
<dbReference type="GO" id="GO:0070478">
    <property type="term" value="P:nuclear-transcribed mRNA catabolic process, 3'-5' exonucleolytic nonsense-mediated decay"/>
    <property type="evidence" value="ECO:0007669"/>
    <property type="project" value="TreeGrafter"/>
</dbReference>
<keyword evidence="2" id="KW-0963">Cytoplasm</keyword>
<evidence type="ECO:0000256" key="4">
    <source>
        <dbReference type="ARBA" id="ARBA00022801"/>
    </source>
</evidence>
<dbReference type="FunCoup" id="A0A2V0PJR5">
    <property type="interactions" value="1916"/>
</dbReference>
<dbReference type="Pfam" id="PF21408">
    <property type="entry name" value="MTR4-like_stalk"/>
    <property type="match status" value="1"/>
</dbReference>
<evidence type="ECO:0000256" key="6">
    <source>
        <dbReference type="ARBA" id="ARBA00022840"/>
    </source>
</evidence>
<dbReference type="Gene3D" id="3.40.50.300">
    <property type="entry name" value="P-loop containing nucleotide triphosphate hydrolases"/>
    <property type="match status" value="2"/>
</dbReference>
<dbReference type="GO" id="GO:0004386">
    <property type="term" value="F:helicase activity"/>
    <property type="evidence" value="ECO:0007669"/>
    <property type="project" value="UniProtKB-KW"/>
</dbReference>
<evidence type="ECO:0000313" key="11">
    <source>
        <dbReference type="EMBL" id="GBF97557.1"/>
    </source>
</evidence>
<evidence type="ECO:0000256" key="5">
    <source>
        <dbReference type="ARBA" id="ARBA00022806"/>
    </source>
</evidence>
<dbReference type="Pfam" id="PF08148">
    <property type="entry name" value="DSHCT"/>
    <property type="match status" value="1"/>
</dbReference>
<evidence type="ECO:0000259" key="10">
    <source>
        <dbReference type="PROSITE" id="PS51194"/>
    </source>
</evidence>
<feature type="compositionally biased region" description="Acidic residues" evidence="8">
    <location>
        <begin position="341"/>
        <end position="352"/>
    </location>
</feature>
<dbReference type="GO" id="GO:0016787">
    <property type="term" value="F:hydrolase activity"/>
    <property type="evidence" value="ECO:0007669"/>
    <property type="project" value="UniProtKB-KW"/>
</dbReference>
<dbReference type="Pfam" id="PF00271">
    <property type="entry name" value="Helicase_C"/>
    <property type="match status" value="1"/>
</dbReference>
<keyword evidence="3" id="KW-0547">Nucleotide-binding</keyword>
<evidence type="ECO:0000256" key="1">
    <source>
        <dbReference type="ARBA" id="ARBA00004496"/>
    </source>
</evidence>
<keyword evidence="6" id="KW-0067">ATP-binding</keyword>
<feature type="region of interest" description="Disordered" evidence="8">
    <location>
        <begin position="692"/>
        <end position="777"/>
    </location>
</feature>
<feature type="compositionally biased region" description="Gly residues" evidence="8">
    <location>
        <begin position="723"/>
        <end position="752"/>
    </location>
</feature>
<gene>
    <name evidence="11" type="ORF">Rsub_10158</name>
</gene>
<dbReference type="PROSITE" id="PS51192">
    <property type="entry name" value="HELICASE_ATP_BIND_1"/>
    <property type="match status" value="1"/>
</dbReference>
<feature type="region of interest" description="Disordered" evidence="8">
    <location>
        <begin position="400"/>
        <end position="423"/>
    </location>
</feature>
<dbReference type="GO" id="GO:0005524">
    <property type="term" value="F:ATP binding"/>
    <property type="evidence" value="ECO:0007669"/>
    <property type="project" value="UniProtKB-KW"/>
</dbReference>
<evidence type="ECO:0000313" key="12">
    <source>
        <dbReference type="Proteomes" id="UP000247498"/>
    </source>
</evidence>
<keyword evidence="7" id="KW-0694">RNA-binding</keyword>
<dbReference type="PANTHER" id="PTHR12131:SF24">
    <property type="entry name" value="DEXH-BOX ATP-DEPENDENT RNA HELICASE DEXH11"/>
    <property type="match status" value="1"/>
</dbReference>
<comment type="caution">
    <text evidence="11">The sequence shown here is derived from an EMBL/GenBank/DDBJ whole genome shotgun (WGS) entry which is preliminary data.</text>
</comment>
<evidence type="ECO:0000256" key="7">
    <source>
        <dbReference type="ARBA" id="ARBA00022884"/>
    </source>
</evidence>
<dbReference type="PROSITE" id="PS51194">
    <property type="entry name" value="HELICASE_CTER"/>
    <property type="match status" value="1"/>
</dbReference>
<dbReference type="PANTHER" id="PTHR12131">
    <property type="entry name" value="ATP-DEPENDENT RNA AND DNA HELICASE"/>
    <property type="match status" value="1"/>
</dbReference>
<feature type="compositionally biased region" description="Low complexity" evidence="8">
    <location>
        <begin position="709"/>
        <end position="722"/>
    </location>
</feature>
<accession>A0A2V0PJR5</accession>
<dbReference type="Proteomes" id="UP000247498">
    <property type="component" value="Unassembled WGS sequence"/>
</dbReference>
<dbReference type="FunFam" id="1.10.3380.30:FF:000001">
    <property type="entry name" value="Ski2 ATP-dependent RNA helicase"/>
    <property type="match status" value="1"/>
</dbReference>
<feature type="domain" description="Helicase ATP-binding" evidence="9">
    <location>
        <begin position="495"/>
        <end position="650"/>
    </location>
</feature>
<dbReference type="GO" id="GO:0003723">
    <property type="term" value="F:RNA binding"/>
    <property type="evidence" value="ECO:0007669"/>
    <property type="project" value="UniProtKB-KW"/>
</dbReference>
<dbReference type="SMART" id="SM00490">
    <property type="entry name" value="HELICc"/>
    <property type="match status" value="1"/>
</dbReference>
<dbReference type="STRING" id="307507.A0A2V0PJR5"/>
<evidence type="ECO:0000256" key="2">
    <source>
        <dbReference type="ARBA" id="ARBA00022490"/>
    </source>
</evidence>